<proteinExistence type="inferred from homology"/>
<dbReference type="Gene3D" id="3.90.1010.10">
    <property type="match status" value="1"/>
</dbReference>
<dbReference type="AlphaFoldDB" id="A0A2U2PG54"/>
<keyword evidence="4" id="KW-1185">Reference proteome</keyword>
<dbReference type="Pfam" id="PF02657">
    <property type="entry name" value="SufE"/>
    <property type="match status" value="1"/>
</dbReference>
<evidence type="ECO:0000259" key="2">
    <source>
        <dbReference type="Pfam" id="PF02657"/>
    </source>
</evidence>
<dbReference type="PANTHER" id="PTHR43597:SF5">
    <property type="entry name" value="SUFE-LIKE PROTEIN 2, CHLOROPLASTIC"/>
    <property type="match status" value="1"/>
</dbReference>
<gene>
    <name evidence="3" type="ORF">DDR33_12310</name>
</gene>
<organism evidence="3 4">
    <name type="scientific">Pararcticibacter amylolyticus</name>
    <dbReference type="NCBI Taxonomy" id="2173175"/>
    <lineage>
        <taxon>Bacteria</taxon>
        <taxon>Pseudomonadati</taxon>
        <taxon>Bacteroidota</taxon>
        <taxon>Sphingobacteriia</taxon>
        <taxon>Sphingobacteriales</taxon>
        <taxon>Sphingobacteriaceae</taxon>
        <taxon>Pararcticibacter</taxon>
    </lineage>
</organism>
<sequence length="145" mass="16764">MTINEKQDELIEEFEYLTDWVDKYEQIIQIGKELPLINEEFKQDKFLIKGCQSKVWLYPEFKDGRIYFTADSDAIISKGLVSLIVRVLSGFPPEDIRDADLYFIDRIGLKEHLSPTRSNGLVSMVKQIKLYAIAYSSAMAGKNFE</sequence>
<reference evidence="3 4" key="1">
    <citation type="submission" date="2018-04" db="EMBL/GenBank/DDBJ databases">
        <title>Pedobacter chongqingensis sp. nov., isolated from a rottenly hemp rope.</title>
        <authorList>
            <person name="Cai Y."/>
        </authorList>
    </citation>
    <scope>NUCLEOTIDE SEQUENCE [LARGE SCALE GENOMIC DNA]</scope>
    <source>
        <strain evidence="3 4">FJ4-8</strain>
    </source>
</reference>
<protein>
    <submittedName>
        <fullName evidence="3">Fe-S metabolism protein SufE</fullName>
    </submittedName>
</protein>
<dbReference type="InterPro" id="IPR003808">
    <property type="entry name" value="Fe-S_metab-assoc_dom"/>
</dbReference>
<dbReference type="SUPFAM" id="SSF82649">
    <property type="entry name" value="SufE/NifU"/>
    <property type="match status" value="1"/>
</dbReference>
<evidence type="ECO:0000313" key="4">
    <source>
        <dbReference type="Proteomes" id="UP000245647"/>
    </source>
</evidence>
<dbReference type="Proteomes" id="UP000245647">
    <property type="component" value="Unassembled WGS sequence"/>
</dbReference>
<feature type="domain" description="Fe-S metabolism associated" evidence="2">
    <location>
        <begin position="11"/>
        <end position="129"/>
    </location>
</feature>
<name>A0A2U2PG54_9SPHI</name>
<accession>A0A2U2PG54</accession>
<dbReference type="RefSeq" id="WP_109416092.1">
    <property type="nucleotide sequence ID" value="NZ_QEAS01000009.1"/>
</dbReference>
<evidence type="ECO:0000313" key="3">
    <source>
        <dbReference type="EMBL" id="PWG80385.1"/>
    </source>
</evidence>
<dbReference type="OrthoDB" id="9799320at2"/>
<comment type="caution">
    <text evidence="3">The sequence shown here is derived from an EMBL/GenBank/DDBJ whole genome shotgun (WGS) entry which is preliminary data.</text>
</comment>
<dbReference type="PANTHER" id="PTHR43597">
    <property type="entry name" value="SULFUR ACCEPTOR PROTEIN CSDE"/>
    <property type="match status" value="1"/>
</dbReference>
<evidence type="ECO:0000256" key="1">
    <source>
        <dbReference type="ARBA" id="ARBA00010282"/>
    </source>
</evidence>
<dbReference type="EMBL" id="QEAS01000009">
    <property type="protein sequence ID" value="PWG80385.1"/>
    <property type="molecule type" value="Genomic_DNA"/>
</dbReference>
<comment type="similarity">
    <text evidence="1">Belongs to the SufE family.</text>
</comment>